<evidence type="ECO:0000256" key="2">
    <source>
        <dbReference type="ARBA" id="ARBA00005417"/>
    </source>
</evidence>
<keyword evidence="7" id="KW-0472">Membrane</keyword>
<dbReference type="PANTHER" id="PTHR43297">
    <property type="entry name" value="OLIGOPEPTIDE TRANSPORT ATP-BINDING PROTEIN APPD"/>
    <property type="match status" value="1"/>
</dbReference>
<keyword evidence="5" id="KW-0547">Nucleotide-binding</keyword>
<reference evidence="9 10" key="1">
    <citation type="submission" date="2021-03" db="EMBL/GenBank/DDBJ databases">
        <title>Caproiciproducens sp. nov. isolated from feces of cow.</title>
        <authorList>
            <person name="Choi J.-Y."/>
        </authorList>
    </citation>
    <scope>NUCLEOTIDE SEQUENCE [LARGE SCALE GENOMIC DNA]</scope>
    <source>
        <strain evidence="9 10">AGMB10547</strain>
    </source>
</reference>
<keyword evidence="3" id="KW-0813">Transport</keyword>
<sequence>MSKLLEVENLNVHIKTQHGIVQAVRGVSFSLEKGETLAIVGESGSGKSITVKGVMGLLPSNGKIAEGSVHLEGKDLASLSEHEMQKIRGCDISMIFQDPMTSLNPTMTVGKQIMEVLHEHHHELTKEQLKQKALEQIKLVGLSNPETRFGQYPHQLSGGMRQRVVIAIALACSPKVLIADEPTTSLDVTIQAQILDLMKDLQGKIDTSIIIITHNLGVVANIANRVAVMYGGKLVETGSVRDLFYHTAHPYTKGLLASIPKLHENEQQLFSIPGTPPDLMDPPKGCPFAARCPHTMKVCQEFMPEYTHLSDTHCAACWLLDSRAQQEAAKEGENHV</sequence>
<evidence type="ECO:0000256" key="4">
    <source>
        <dbReference type="ARBA" id="ARBA00022475"/>
    </source>
</evidence>
<evidence type="ECO:0000313" key="10">
    <source>
        <dbReference type="Proteomes" id="UP000719942"/>
    </source>
</evidence>
<dbReference type="Pfam" id="PF08352">
    <property type="entry name" value="oligo_HPY"/>
    <property type="match status" value="1"/>
</dbReference>
<dbReference type="SMART" id="SM00382">
    <property type="entry name" value="AAA"/>
    <property type="match status" value="1"/>
</dbReference>
<keyword evidence="10" id="KW-1185">Reference proteome</keyword>
<evidence type="ECO:0000259" key="8">
    <source>
        <dbReference type="PROSITE" id="PS50893"/>
    </source>
</evidence>
<dbReference type="SUPFAM" id="SSF52540">
    <property type="entry name" value="P-loop containing nucleoside triphosphate hydrolases"/>
    <property type="match status" value="1"/>
</dbReference>
<dbReference type="PANTHER" id="PTHR43297:SF2">
    <property type="entry name" value="DIPEPTIDE TRANSPORT ATP-BINDING PROTEIN DPPD"/>
    <property type="match status" value="1"/>
</dbReference>
<dbReference type="NCBIfam" id="TIGR01727">
    <property type="entry name" value="oligo_HPY"/>
    <property type="match status" value="1"/>
</dbReference>
<dbReference type="RefSeq" id="WP_219965432.1">
    <property type="nucleotide sequence ID" value="NZ_JAGFNZ010000003.1"/>
</dbReference>
<dbReference type="Proteomes" id="UP000719942">
    <property type="component" value="Unassembled WGS sequence"/>
</dbReference>
<dbReference type="InterPro" id="IPR013563">
    <property type="entry name" value="Oligopep_ABC_C"/>
</dbReference>
<dbReference type="Pfam" id="PF00005">
    <property type="entry name" value="ABC_tran"/>
    <property type="match status" value="1"/>
</dbReference>
<comment type="subcellular location">
    <subcellularLocation>
        <location evidence="1">Cell membrane</location>
        <topology evidence="1">Peripheral membrane protein</topology>
    </subcellularLocation>
</comment>
<keyword evidence="4" id="KW-1003">Cell membrane</keyword>
<dbReference type="CDD" id="cd03257">
    <property type="entry name" value="ABC_NikE_OppD_transporters"/>
    <property type="match status" value="1"/>
</dbReference>
<dbReference type="GO" id="GO:0005524">
    <property type="term" value="F:ATP binding"/>
    <property type="evidence" value="ECO:0007669"/>
    <property type="project" value="UniProtKB-KW"/>
</dbReference>
<evidence type="ECO:0000256" key="6">
    <source>
        <dbReference type="ARBA" id="ARBA00022840"/>
    </source>
</evidence>
<protein>
    <submittedName>
        <fullName evidence="9">ABC transporter ATP-binding protein</fullName>
    </submittedName>
</protein>
<keyword evidence="6 9" id="KW-0067">ATP-binding</keyword>
<evidence type="ECO:0000256" key="7">
    <source>
        <dbReference type="ARBA" id="ARBA00023136"/>
    </source>
</evidence>
<organism evidence="9 10">
    <name type="scientific">Caproiciproducens faecalis</name>
    <dbReference type="NCBI Taxonomy" id="2820301"/>
    <lineage>
        <taxon>Bacteria</taxon>
        <taxon>Bacillati</taxon>
        <taxon>Bacillota</taxon>
        <taxon>Clostridia</taxon>
        <taxon>Eubacteriales</taxon>
        <taxon>Acutalibacteraceae</taxon>
        <taxon>Caproiciproducens</taxon>
    </lineage>
</organism>
<dbReference type="EMBL" id="JAGFNZ010000003">
    <property type="protein sequence ID" value="MBW7573027.1"/>
    <property type="molecule type" value="Genomic_DNA"/>
</dbReference>
<evidence type="ECO:0000313" key="9">
    <source>
        <dbReference type="EMBL" id="MBW7573027.1"/>
    </source>
</evidence>
<evidence type="ECO:0000256" key="1">
    <source>
        <dbReference type="ARBA" id="ARBA00004202"/>
    </source>
</evidence>
<comment type="similarity">
    <text evidence="2">Belongs to the ABC transporter superfamily.</text>
</comment>
<proteinExistence type="inferred from homology"/>
<dbReference type="PROSITE" id="PS50893">
    <property type="entry name" value="ABC_TRANSPORTER_2"/>
    <property type="match status" value="1"/>
</dbReference>
<comment type="caution">
    <text evidence="9">The sequence shown here is derived from an EMBL/GenBank/DDBJ whole genome shotgun (WGS) entry which is preliminary data.</text>
</comment>
<dbReference type="Gene3D" id="3.40.50.300">
    <property type="entry name" value="P-loop containing nucleotide triphosphate hydrolases"/>
    <property type="match status" value="1"/>
</dbReference>
<dbReference type="PROSITE" id="PS00211">
    <property type="entry name" value="ABC_TRANSPORTER_1"/>
    <property type="match status" value="1"/>
</dbReference>
<feature type="domain" description="ABC transporter" evidence="8">
    <location>
        <begin position="5"/>
        <end position="256"/>
    </location>
</feature>
<name>A0ABS7DP22_9FIRM</name>
<evidence type="ECO:0000256" key="5">
    <source>
        <dbReference type="ARBA" id="ARBA00022741"/>
    </source>
</evidence>
<accession>A0ABS7DP22</accession>
<gene>
    <name evidence="9" type="ORF">J5W02_09390</name>
</gene>
<dbReference type="InterPro" id="IPR050388">
    <property type="entry name" value="ABC_Ni/Peptide_Import"/>
</dbReference>
<dbReference type="InterPro" id="IPR027417">
    <property type="entry name" value="P-loop_NTPase"/>
</dbReference>
<evidence type="ECO:0000256" key="3">
    <source>
        <dbReference type="ARBA" id="ARBA00022448"/>
    </source>
</evidence>
<dbReference type="InterPro" id="IPR003593">
    <property type="entry name" value="AAA+_ATPase"/>
</dbReference>
<dbReference type="InterPro" id="IPR003439">
    <property type="entry name" value="ABC_transporter-like_ATP-bd"/>
</dbReference>
<dbReference type="InterPro" id="IPR017871">
    <property type="entry name" value="ABC_transporter-like_CS"/>
</dbReference>